<dbReference type="PANTHER" id="PTHR10628">
    <property type="entry name" value="SIALIDASE"/>
    <property type="match status" value="1"/>
</dbReference>
<proteinExistence type="inferred from homology"/>
<dbReference type="Gene3D" id="2.120.10.10">
    <property type="match status" value="1"/>
</dbReference>
<accession>A0A851GAI3</accession>
<organism evidence="5 6">
    <name type="scientific">Oceaniferula marina</name>
    <dbReference type="NCBI Taxonomy" id="2748318"/>
    <lineage>
        <taxon>Bacteria</taxon>
        <taxon>Pseudomonadati</taxon>
        <taxon>Verrucomicrobiota</taxon>
        <taxon>Verrucomicrobiia</taxon>
        <taxon>Verrucomicrobiales</taxon>
        <taxon>Verrucomicrobiaceae</taxon>
        <taxon>Oceaniferula</taxon>
    </lineage>
</organism>
<dbReference type="Proteomes" id="UP000557872">
    <property type="component" value="Unassembled WGS sequence"/>
</dbReference>
<evidence type="ECO:0000256" key="3">
    <source>
        <dbReference type="ARBA" id="ARBA00012733"/>
    </source>
</evidence>
<dbReference type="GO" id="GO:0004308">
    <property type="term" value="F:exo-alpha-sialidase activity"/>
    <property type="evidence" value="ECO:0007669"/>
    <property type="project" value="UniProtKB-EC"/>
</dbReference>
<reference evidence="5 6" key="1">
    <citation type="submission" date="2020-07" db="EMBL/GenBank/DDBJ databases">
        <title>Roseicoccus Jingziensis gen. nov., sp. nov., isolated from coastal seawater.</title>
        <authorList>
            <person name="Feng X."/>
        </authorList>
    </citation>
    <scope>NUCLEOTIDE SEQUENCE [LARGE SCALE GENOMIC DNA]</scope>
    <source>
        <strain evidence="5 6">N1E253</strain>
    </source>
</reference>
<dbReference type="InterPro" id="IPR011040">
    <property type="entry name" value="Sialidase"/>
</dbReference>
<dbReference type="GO" id="GO:0006689">
    <property type="term" value="P:ganglioside catabolic process"/>
    <property type="evidence" value="ECO:0007669"/>
    <property type="project" value="TreeGrafter"/>
</dbReference>
<dbReference type="PANTHER" id="PTHR10628:SF30">
    <property type="entry name" value="EXO-ALPHA-SIALIDASE"/>
    <property type="match status" value="1"/>
</dbReference>
<comment type="catalytic activity">
    <reaction evidence="1">
        <text>Hydrolysis of alpha-(2-&gt;3)-, alpha-(2-&gt;6)-, alpha-(2-&gt;8)- glycosidic linkages of terminal sialic acid residues in oligosaccharides, glycoproteins, glycolipids, colominic acid and synthetic substrates.</text>
        <dbReference type="EC" id="3.2.1.18"/>
    </reaction>
</comment>
<dbReference type="EC" id="3.2.1.18" evidence="3"/>
<evidence type="ECO:0000313" key="6">
    <source>
        <dbReference type="Proteomes" id="UP000557872"/>
    </source>
</evidence>
<gene>
    <name evidence="5" type="ORF">HW115_04055</name>
</gene>
<dbReference type="EMBL" id="JACBAZ010000001">
    <property type="protein sequence ID" value="NWK54768.1"/>
    <property type="molecule type" value="Genomic_DNA"/>
</dbReference>
<dbReference type="FunFam" id="2.120.10.10:FF:000012">
    <property type="entry name" value="Sialidase [Precursor]"/>
    <property type="match status" value="1"/>
</dbReference>
<evidence type="ECO:0000256" key="1">
    <source>
        <dbReference type="ARBA" id="ARBA00000427"/>
    </source>
</evidence>
<name>A0A851GAI3_9BACT</name>
<evidence type="ECO:0000259" key="4">
    <source>
        <dbReference type="Pfam" id="PF13088"/>
    </source>
</evidence>
<keyword evidence="6" id="KW-1185">Reference proteome</keyword>
<dbReference type="SUPFAM" id="SSF50939">
    <property type="entry name" value="Sialidases"/>
    <property type="match status" value="1"/>
</dbReference>
<protein>
    <recommendedName>
        <fullName evidence="3">exo-alpha-sialidase</fullName>
        <ecNumber evidence="3">3.2.1.18</ecNumber>
    </recommendedName>
</protein>
<sequence length="415" mass="46159">MNFPKGGHKCRVFVKVKKGSNLLNRIGIQISRFEFANGEHLNVELNKNYKPSRLAHRIHQRGDHQCHTFRIPAITKANDGSLLAVYDMRYNSSRDLQEHMDIGLSRSTDGGQTWSAPTPIMDMGTFGGKPEKENGCSDPGILVDRKTGEIFVTACWTHGKPGTHQWRGKGSEPGLDILKSTQFMVVRSKDNGITWSKPENWTKQLKDPSWQLFAPAPGNGITLKDGTLVMPTQGRDAKGTPFSNITWSKDHGKTWTVSNHARDNTTECAVAELSDGALMLSMRDNRNRKLKGDNNGRAVGLTKNLGKTWSIHPADHGALPEPVCMASLISHTTQSGNNLLFFSNPHNQHHRRDITIQRSSDDGKTWPKKHHILLDQGAGYGYSSLVIIDNKTIGILYESSAADMTFQKIPLDDFD</sequence>
<evidence type="ECO:0000313" key="5">
    <source>
        <dbReference type="EMBL" id="NWK54768.1"/>
    </source>
</evidence>
<dbReference type="CDD" id="cd15482">
    <property type="entry name" value="Sialidase_non-viral"/>
    <property type="match status" value="1"/>
</dbReference>
<dbReference type="Pfam" id="PF13088">
    <property type="entry name" value="BNR_2"/>
    <property type="match status" value="1"/>
</dbReference>
<evidence type="ECO:0000256" key="2">
    <source>
        <dbReference type="ARBA" id="ARBA00009348"/>
    </source>
</evidence>
<dbReference type="GO" id="GO:0009313">
    <property type="term" value="P:oligosaccharide catabolic process"/>
    <property type="evidence" value="ECO:0007669"/>
    <property type="project" value="TreeGrafter"/>
</dbReference>
<dbReference type="InterPro" id="IPR036278">
    <property type="entry name" value="Sialidase_sf"/>
</dbReference>
<dbReference type="GO" id="GO:0016020">
    <property type="term" value="C:membrane"/>
    <property type="evidence" value="ECO:0007669"/>
    <property type="project" value="TreeGrafter"/>
</dbReference>
<comment type="caution">
    <text evidence="5">The sequence shown here is derived from an EMBL/GenBank/DDBJ whole genome shotgun (WGS) entry which is preliminary data.</text>
</comment>
<dbReference type="GO" id="GO:0005737">
    <property type="term" value="C:cytoplasm"/>
    <property type="evidence" value="ECO:0007669"/>
    <property type="project" value="TreeGrafter"/>
</dbReference>
<feature type="domain" description="Sialidase" evidence="4">
    <location>
        <begin position="82"/>
        <end position="390"/>
    </location>
</feature>
<dbReference type="InterPro" id="IPR026856">
    <property type="entry name" value="Sialidase_fam"/>
</dbReference>
<comment type="similarity">
    <text evidence="2">Belongs to the glycosyl hydrolase 33 family.</text>
</comment>
<dbReference type="AlphaFoldDB" id="A0A851GAI3"/>